<evidence type="ECO:0000313" key="3">
    <source>
        <dbReference type="Proteomes" id="UP001172673"/>
    </source>
</evidence>
<dbReference type="InterPro" id="IPR014347">
    <property type="entry name" value="Tautomerase/MIF_sf"/>
</dbReference>
<dbReference type="Proteomes" id="UP001172673">
    <property type="component" value="Unassembled WGS sequence"/>
</dbReference>
<accession>A0AA38XL34</accession>
<dbReference type="Gene3D" id="3.30.429.10">
    <property type="entry name" value="Macrophage Migration Inhibitory Factor"/>
    <property type="match status" value="1"/>
</dbReference>
<evidence type="ECO:0000313" key="2">
    <source>
        <dbReference type="EMBL" id="KAJ9615408.1"/>
    </source>
</evidence>
<keyword evidence="3" id="KW-1185">Reference proteome</keyword>
<feature type="domain" description="Tautomerase cis-CaaD-like" evidence="1">
    <location>
        <begin position="5"/>
        <end position="153"/>
    </location>
</feature>
<reference evidence="2" key="1">
    <citation type="submission" date="2022-10" db="EMBL/GenBank/DDBJ databases">
        <title>Culturing micro-colonial fungi from biological soil crusts in the Mojave desert and describing Neophaeococcomyces mojavensis, and introducing the new genera and species Taxawa tesnikishii.</title>
        <authorList>
            <person name="Kurbessoian T."/>
            <person name="Stajich J.E."/>
        </authorList>
    </citation>
    <scope>NUCLEOTIDE SEQUENCE</scope>
    <source>
        <strain evidence="2">TK_41</strain>
    </source>
</reference>
<proteinExistence type="predicted"/>
<organism evidence="2 3">
    <name type="scientific">Cladophialophora chaetospira</name>
    <dbReference type="NCBI Taxonomy" id="386627"/>
    <lineage>
        <taxon>Eukaryota</taxon>
        <taxon>Fungi</taxon>
        <taxon>Dikarya</taxon>
        <taxon>Ascomycota</taxon>
        <taxon>Pezizomycotina</taxon>
        <taxon>Eurotiomycetes</taxon>
        <taxon>Chaetothyriomycetidae</taxon>
        <taxon>Chaetothyriales</taxon>
        <taxon>Herpotrichiellaceae</taxon>
        <taxon>Cladophialophora</taxon>
    </lineage>
</organism>
<dbReference type="AlphaFoldDB" id="A0AA38XL34"/>
<evidence type="ECO:0000259" key="1">
    <source>
        <dbReference type="Pfam" id="PF14832"/>
    </source>
</evidence>
<dbReference type="Pfam" id="PF14832">
    <property type="entry name" value="Tautomerase_3"/>
    <property type="match status" value="1"/>
</dbReference>
<sequence length="188" mass="21400">MPIVQHTYPLTPSQKHAFAKAITELHSTTFLTPSLFVNVSFHHLQPRDQENVYFLAGEPVAHNSAGPNRILAQVRTSPKRTKAIWDDVAKRLEDKWYEIVNDEGMNGQQNGDAKADKAAKKMHVITFYPMLAARENGVTIPDAGSEASWLQDNLSFFKSQAYEHDDQDFRRMLEEIESREDLKGFLKA</sequence>
<protein>
    <recommendedName>
        <fullName evidence="1">Tautomerase cis-CaaD-like domain-containing protein</fullName>
    </recommendedName>
</protein>
<comment type="caution">
    <text evidence="2">The sequence shown here is derived from an EMBL/GenBank/DDBJ whole genome shotgun (WGS) entry which is preliminary data.</text>
</comment>
<dbReference type="EMBL" id="JAPDRK010000002">
    <property type="protein sequence ID" value="KAJ9615408.1"/>
    <property type="molecule type" value="Genomic_DNA"/>
</dbReference>
<gene>
    <name evidence="2" type="ORF">H2200_001483</name>
</gene>
<name>A0AA38XL34_9EURO</name>
<dbReference type="InterPro" id="IPR028116">
    <property type="entry name" value="Cis-CaaD-like"/>
</dbReference>